<evidence type="ECO:0000256" key="4">
    <source>
        <dbReference type="ARBA" id="ARBA00022692"/>
    </source>
</evidence>
<dbReference type="GO" id="GO:0005886">
    <property type="term" value="C:plasma membrane"/>
    <property type="evidence" value="ECO:0007669"/>
    <property type="project" value="UniProtKB-SubCell"/>
</dbReference>
<dbReference type="Pfam" id="PF00361">
    <property type="entry name" value="Proton_antipo_M"/>
    <property type="match status" value="1"/>
</dbReference>
<reference evidence="11" key="1">
    <citation type="submission" date="2016-10" db="EMBL/GenBank/DDBJ databases">
        <authorList>
            <person name="Varghese N."/>
            <person name="Submissions S."/>
        </authorList>
    </citation>
    <scope>NUCLEOTIDE SEQUENCE [LARGE SCALE GENOMIC DNA]</scope>
    <source>
        <strain evidence="11">930I</strain>
    </source>
</reference>
<accession>A0A1G7XLC9</accession>
<evidence type="ECO:0000256" key="2">
    <source>
        <dbReference type="ARBA" id="ARBA00005346"/>
    </source>
</evidence>
<evidence type="ECO:0000313" key="10">
    <source>
        <dbReference type="EMBL" id="SDG84911.1"/>
    </source>
</evidence>
<dbReference type="Proteomes" id="UP000217076">
    <property type="component" value="Unassembled WGS sequence"/>
</dbReference>
<evidence type="ECO:0000256" key="3">
    <source>
        <dbReference type="ARBA" id="ARBA00022475"/>
    </source>
</evidence>
<feature type="transmembrane region" description="Helical" evidence="8">
    <location>
        <begin position="168"/>
        <end position="186"/>
    </location>
</feature>
<comment type="similarity">
    <text evidence="2">Belongs to the CPA3 antiporters (TC 2.A.63) subunit D family.</text>
</comment>
<dbReference type="InterPro" id="IPR001750">
    <property type="entry name" value="ND/Mrp_TM"/>
</dbReference>
<dbReference type="EMBL" id="FNCV01000003">
    <property type="protein sequence ID" value="SDG84911.1"/>
    <property type="molecule type" value="Genomic_DNA"/>
</dbReference>
<feature type="transmembrane region" description="Helical" evidence="8">
    <location>
        <begin position="198"/>
        <end position="222"/>
    </location>
</feature>
<proteinExistence type="inferred from homology"/>
<evidence type="ECO:0000256" key="7">
    <source>
        <dbReference type="RuleBase" id="RU000320"/>
    </source>
</evidence>
<feature type="transmembrane region" description="Helical" evidence="8">
    <location>
        <begin position="316"/>
        <end position="340"/>
    </location>
</feature>
<keyword evidence="5 8" id="KW-1133">Transmembrane helix</keyword>
<comment type="subcellular location">
    <subcellularLocation>
        <location evidence="1">Cell membrane</location>
        <topology evidence="1">Multi-pass membrane protein</topology>
    </subcellularLocation>
    <subcellularLocation>
        <location evidence="7">Membrane</location>
        <topology evidence="7">Multi-pass membrane protein</topology>
    </subcellularLocation>
</comment>
<dbReference type="RefSeq" id="WP_176787638.1">
    <property type="nucleotide sequence ID" value="NZ_FNCV01000003.1"/>
</dbReference>
<organism evidence="10 11">
    <name type="scientific">Roseospirillum parvum</name>
    <dbReference type="NCBI Taxonomy" id="83401"/>
    <lineage>
        <taxon>Bacteria</taxon>
        <taxon>Pseudomonadati</taxon>
        <taxon>Pseudomonadota</taxon>
        <taxon>Alphaproteobacteria</taxon>
        <taxon>Rhodospirillales</taxon>
        <taxon>Rhodospirillaceae</taxon>
        <taxon>Roseospirillum</taxon>
    </lineage>
</organism>
<dbReference type="PANTHER" id="PTHR42703:SF1">
    <property type="entry name" value="NA(+)_H(+) ANTIPORTER SUBUNIT D1"/>
    <property type="match status" value="1"/>
</dbReference>
<gene>
    <name evidence="10" type="ORF">SAMN05421742_10321</name>
</gene>
<evidence type="ECO:0000256" key="6">
    <source>
        <dbReference type="ARBA" id="ARBA00023136"/>
    </source>
</evidence>
<sequence length="533" mass="55161">MSQLLKVAEAAAHGVTESATHTAQHAAHAATPSLSLLGDNLPALAIVVPLLAAPLVALMIRPALAWSLAALAGLTTLAVTGGLLARVLDSGPIVYAVGGWAGPWGIEYRIDTLSAGMLVLVAGIGAVSLLYARASVAREIPPARASLFYSLMLLCLTGLLGMCISGDVFNVFVFLEISSLSSYALIGLGSTRRAFTAAFNYLILGTIGATFYVIGIGLLYMMTGSLNMADLATLVPAQMDTTTVQMAIAFLAVGLSLKAALFPLHLWLPNAYAYAPSVVTAFLAATATKVSIYVLVRFVFTVFGGTGLLVLEGPLGLSAGTLICVLALAGVVVASLSAIYQEDAKRLLAYSSVAQVGYMLLGVGLASPAGLSAGLIHVFNHALIKFALFLAVGAVVWRTGSAHMAALAGAGKRMPWTMAAFVIAGLSLIGVPGTVGFVSKWMLLQAALAQQLWLVAGLILFTSLLAVVYVWKMIEAAYFRPVPEGGPEIAEAPLSLRLPLWLVALACIYFGLDASGPVGIAETATRTLLEGGA</sequence>
<evidence type="ECO:0000256" key="1">
    <source>
        <dbReference type="ARBA" id="ARBA00004651"/>
    </source>
</evidence>
<dbReference type="STRING" id="83401.SAMN05421742_10321"/>
<dbReference type="PANTHER" id="PTHR42703">
    <property type="entry name" value="NADH DEHYDROGENASE"/>
    <property type="match status" value="1"/>
</dbReference>
<feature type="transmembrane region" description="Helical" evidence="8">
    <location>
        <begin position="67"/>
        <end position="88"/>
    </location>
</feature>
<keyword evidence="11" id="KW-1185">Reference proteome</keyword>
<feature type="transmembrane region" description="Helical" evidence="8">
    <location>
        <begin position="378"/>
        <end position="397"/>
    </location>
</feature>
<keyword evidence="6 8" id="KW-0472">Membrane</keyword>
<dbReference type="InterPro" id="IPR050586">
    <property type="entry name" value="CPA3_Na-H_Antiporter_D"/>
</dbReference>
<keyword evidence="4 7" id="KW-0812">Transmembrane</keyword>
<evidence type="ECO:0000313" key="11">
    <source>
        <dbReference type="Proteomes" id="UP000217076"/>
    </source>
</evidence>
<keyword evidence="3" id="KW-1003">Cell membrane</keyword>
<feature type="transmembrane region" description="Helical" evidence="8">
    <location>
        <begin position="41"/>
        <end position="60"/>
    </location>
</feature>
<feature type="transmembrane region" description="Helical" evidence="8">
    <location>
        <begin position="108"/>
        <end position="131"/>
    </location>
</feature>
<evidence type="ECO:0000259" key="9">
    <source>
        <dbReference type="Pfam" id="PF00361"/>
    </source>
</evidence>
<feature type="transmembrane region" description="Helical" evidence="8">
    <location>
        <begin position="418"/>
        <end position="439"/>
    </location>
</feature>
<protein>
    <submittedName>
        <fullName evidence="10">Multicomponent Na+:H+ antiporter subunit D</fullName>
    </submittedName>
</protein>
<dbReference type="AlphaFoldDB" id="A0A1G7XLC9"/>
<feature type="transmembrane region" description="Helical" evidence="8">
    <location>
        <begin position="347"/>
        <end position="366"/>
    </location>
</feature>
<feature type="transmembrane region" description="Helical" evidence="8">
    <location>
        <begin position="451"/>
        <end position="471"/>
    </location>
</feature>
<feature type="transmembrane region" description="Helical" evidence="8">
    <location>
        <begin position="273"/>
        <end position="296"/>
    </location>
</feature>
<evidence type="ECO:0000256" key="8">
    <source>
        <dbReference type="SAM" id="Phobius"/>
    </source>
</evidence>
<evidence type="ECO:0000256" key="5">
    <source>
        <dbReference type="ARBA" id="ARBA00022989"/>
    </source>
</evidence>
<feature type="domain" description="NADH:quinone oxidoreductase/Mrp antiporter transmembrane" evidence="9">
    <location>
        <begin position="165"/>
        <end position="465"/>
    </location>
</feature>
<feature type="transmembrane region" description="Helical" evidence="8">
    <location>
        <begin position="143"/>
        <end position="162"/>
    </location>
</feature>
<feature type="transmembrane region" description="Helical" evidence="8">
    <location>
        <begin position="242"/>
        <end position="261"/>
    </location>
</feature>
<name>A0A1G7XLC9_9PROT</name>